<name>A0A392TU82_9FABA</name>
<dbReference type="Proteomes" id="UP000265520">
    <property type="component" value="Unassembled WGS sequence"/>
</dbReference>
<sequence>MHSNVVSPKSDDVVFEMIDFAIQKE</sequence>
<organism evidence="1 2">
    <name type="scientific">Trifolium medium</name>
    <dbReference type="NCBI Taxonomy" id="97028"/>
    <lineage>
        <taxon>Eukaryota</taxon>
        <taxon>Viridiplantae</taxon>
        <taxon>Streptophyta</taxon>
        <taxon>Embryophyta</taxon>
        <taxon>Tracheophyta</taxon>
        <taxon>Spermatophyta</taxon>
        <taxon>Magnoliopsida</taxon>
        <taxon>eudicotyledons</taxon>
        <taxon>Gunneridae</taxon>
        <taxon>Pentapetalae</taxon>
        <taxon>rosids</taxon>
        <taxon>fabids</taxon>
        <taxon>Fabales</taxon>
        <taxon>Fabaceae</taxon>
        <taxon>Papilionoideae</taxon>
        <taxon>50 kb inversion clade</taxon>
        <taxon>NPAAA clade</taxon>
        <taxon>Hologalegina</taxon>
        <taxon>IRL clade</taxon>
        <taxon>Trifolieae</taxon>
        <taxon>Trifolium</taxon>
    </lineage>
</organism>
<evidence type="ECO:0000313" key="1">
    <source>
        <dbReference type="EMBL" id="MCI64479.1"/>
    </source>
</evidence>
<dbReference type="AlphaFoldDB" id="A0A392TU82"/>
<proteinExistence type="predicted"/>
<protein>
    <submittedName>
        <fullName evidence="1">Uncharacterized protein</fullName>
    </submittedName>
</protein>
<dbReference type="EMBL" id="LXQA010656779">
    <property type="protein sequence ID" value="MCI64479.1"/>
    <property type="molecule type" value="Genomic_DNA"/>
</dbReference>
<reference evidence="1 2" key="1">
    <citation type="journal article" date="2018" name="Front. Plant Sci.">
        <title>Red Clover (Trifolium pratense) and Zigzag Clover (T. medium) - A Picture of Genomic Similarities and Differences.</title>
        <authorList>
            <person name="Dluhosova J."/>
            <person name="Istvanek J."/>
            <person name="Nedelnik J."/>
            <person name="Repkova J."/>
        </authorList>
    </citation>
    <scope>NUCLEOTIDE SEQUENCE [LARGE SCALE GENOMIC DNA]</scope>
    <source>
        <strain evidence="2">cv. 10/8</strain>
        <tissue evidence="1">Leaf</tissue>
    </source>
</reference>
<accession>A0A392TU82</accession>
<keyword evidence="2" id="KW-1185">Reference proteome</keyword>
<evidence type="ECO:0000313" key="2">
    <source>
        <dbReference type="Proteomes" id="UP000265520"/>
    </source>
</evidence>
<comment type="caution">
    <text evidence="1">The sequence shown here is derived from an EMBL/GenBank/DDBJ whole genome shotgun (WGS) entry which is preliminary data.</text>
</comment>
<feature type="non-terminal residue" evidence="1">
    <location>
        <position position="25"/>
    </location>
</feature>